<dbReference type="Gene3D" id="3.80.10.10">
    <property type="entry name" value="Ribonuclease Inhibitor"/>
    <property type="match status" value="2"/>
</dbReference>
<dbReference type="InterPro" id="IPR057135">
    <property type="entry name" value="At4g27190-like_LRR"/>
</dbReference>
<evidence type="ECO:0000256" key="1">
    <source>
        <dbReference type="ARBA" id="ARBA00022821"/>
    </source>
</evidence>
<accession>A0A978UEQ3</accession>
<dbReference type="InterPro" id="IPR050905">
    <property type="entry name" value="Plant_NBS-LRR"/>
</dbReference>
<reference evidence="3" key="1">
    <citation type="journal article" date="2021" name="Front. Plant Sci.">
        <title>Chromosome-Scale Genome Assembly for Chinese Sour Jujube and Insights Into Its Genome Evolution and Domestication Signature.</title>
        <authorList>
            <person name="Shen L.-Y."/>
            <person name="Luo H."/>
            <person name="Wang X.-L."/>
            <person name="Wang X.-M."/>
            <person name="Qiu X.-J."/>
            <person name="Liu H."/>
            <person name="Zhou S.-S."/>
            <person name="Jia K.-H."/>
            <person name="Nie S."/>
            <person name="Bao Y.-T."/>
            <person name="Zhang R.-G."/>
            <person name="Yun Q.-Z."/>
            <person name="Chai Y.-H."/>
            <person name="Lu J.-Y."/>
            <person name="Li Y."/>
            <person name="Zhao S.-W."/>
            <person name="Mao J.-F."/>
            <person name="Jia S.-G."/>
            <person name="Mao Y.-M."/>
        </authorList>
    </citation>
    <scope>NUCLEOTIDE SEQUENCE</scope>
    <source>
        <strain evidence="3">AT0</strain>
        <tissue evidence="3">Leaf</tissue>
    </source>
</reference>
<feature type="domain" description="Disease resistance protein At4g27190-like leucine-rich repeats" evidence="2">
    <location>
        <begin position="12"/>
        <end position="87"/>
    </location>
</feature>
<sequence length="331" mass="36874">MLVTSMQLFNWKVVFPNLKELSINDLSKLTSIWSSSRLSATHDHWLDIFQNLCKVEIKKCTNLKYVFSTSVARCLEQLKNLGVESCKEIKEIITMEEDDQDQKLILDGKEILYSPLPPAECLPTLGAYARLPSFYEVLFIKQQTPNGQINNGGDFAALTSLRLFKLPKLAYLSNANKSNSNSSSHHVAEDHRPVVLFPNLKSLKVDECRRLKNLSSSAISFHNLTCLSICLCQGMSYLFTDSIAATGLSQVTTLWVQRCKRMTEIVSTTSSDRDGDEDPLTALAAATVEGSITIFSQLKDFVSECCLDMEISPDGTLIVTLDSTNQAQRLA</sequence>
<evidence type="ECO:0000259" key="2">
    <source>
        <dbReference type="Pfam" id="PF23247"/>
    </source>
</evidence>
<organism evidence="3 4">
    <name type="scientific">Ziziphus jujuba var. spinosa</name>
    <dbReference type="NCBI Taxonomy" id="714518"/>
    <lineage>
        <taxon>Eukaryota</taxon>
        <taxon>Viridiplantae</taxon>
        <taxon>Streptophyta</taxon>
        <taxon>Embryophyta</taxon>
        <taxon>Tracheophyta</taxon>
        <taxon>Spermatophyta</taxon>
        <taxon>Magnoliopsida</taxon>
        <taxon>eudicotyledons</taxon>
        <taxon>Gunneridae</taxon>
        <taxon>Pentapetalae</taxon>
        <taxon>rosids</taxon>
        <taxon>fabids</taxon>
        <taxon>Rosales</taxon>
        <taxon>Rhamnaceae</taxon>
        <taxon>Paliureae</taxon>
        <taxon>Ziziphus</taxon>
    </lineage>
</organism>
<name>A0A978UEQ3_ZIZJJ</name>
<comment type="caution">
    <text evidence="3">The sequence shown here is derived from an EMBL/GenBank/DDBJ whole genome shotgun (WGS) entry which is preliminary data.</text>
</comment>
<dbReference type="Proteomes" id="UP000813462">
    <property type="component" value="Unassembled WGS sequence"/>
</dbReference>
<dbReference type="Pfam" id="PF23247">
    <property type="entry name" value="LRR_RPS2"/>
    <property type="match status" value="1"/>
</dbReference>
<evidence type="ECO:0000313" key="4">
    <source>
        <dbReference type="Proteomes" id="UP000813462"/>
    </source>
</evidence>
<keyword evidence="1" id="KW-0611">Plant defense</keyword>
<proteinExistence type="predicted"/>
<dbReference type="InterPro" id="IPR032675">
    <property type="entry name" value="LRR_dom_sf"/>
</dbReference>
<dbReference type="EMBL" id="JAEACU010000012">
    <property type="protein sequence ID" value="KAH7513246.1"/>
    <property type="molecule type" value="Genomic_DNA"/>
</dbReference>
<gene>
    <name evidence="3" type="ORF">FEM48_Zijuj12G0176900</name>
</gene>
<dbReference type="AlphaFoldDB" id="A0A978UEQ3"/>
<dbReference type="PANTHER" id="PTHR33463">
    <property type="entry name" value="NB-ARC DOMAIN-CONTAINING PROTEIN-RELATED"/>
    <property type="match status" value="1"/>
</dbReference>
<protein>
    <recommendedName>
        <fullName evidence="2">Disease resistance protein At4g27190-like leucine-rich repeats domain-containing protein</fullName>
    </recommendedName>
</protein>
<dbReference type="SUPFAM" id="SSF52047">
    <property type="entry name" value="RNI-like"/>
    <property type="match status" value="1"/>
</dbReference>
<evidence type="ECO:0000313" key="3">
    <source>
        <dbReference type="EMBL" id="KAH7513246.1"/>
    </source>
</evidence>